<dbReference type="PANTHER" id="PTHR42773">
    <property type="entry name" value="METALLO-BETA-LACTAMASE-RELATED"/>
    <property type="match status" value="1"/>
</dbReference>
<organism evidence="2 3">
    <name type="scientific">Mycolicibacterium chitae</name>
    <name type="common">Mycobacterium chitae</name>
    <dbReference type="NCBI Taxonomy" id="1792"/>
    <lineage>
        <taxon>Bacteria</taxon>
        <taxon>Bacillati</taxon>
        <taxon>Actinomycetota</taxon>
        <taxon>Actinomycetes</taxon>
        <taxon>Mycobacteriales</taxon>
        <taxon>Mycobacteriaceae</taxon>
        <taxon>Mycolicibacterium</taxon>
    </lineage>
</organism>
<name>A0A448HX22_MYCCI</name>
<keyword evidence="3" id="KW-1185">Reference proteome</keyword>
<dbReference type="RefSeq" id="WP_126332063.1">
    <property type="nucleotide sequence ID" value="NZ_AP022604.1"/>
</dbReference>
<proteinExistence type="predicted"/>
<evidence type="ECO:0000259" key="1">
    <source>
        <dbReference type="SMART" id="SM00849"/>
    </source>
</evidence>
<dbReference type="InterPro" id="IPR001279">
    <property type="entry name" value="Metallo-B-lactamas"/>
</dbReference>
<dbReference type="Proteomes" id="UP000282551">
    <property type="component" value="Chromosome"/>
</dbReference>
<dbReference type="PANTHER" id="PTHR42773:SF1">
    <property type="entry name" value="METALLO-BETA-LACTAMASE FAMILY PROTEIN"/>
    <property type="match status" value="1"/>
</dbReference>
<evidence type="ECO:0000313" key="3">
    <source>
        <dbReference type="Proteomes" id="UP000282551"/>
    </source>
</evidence>
<dbReference type="SUPFAM" id="SSF56281">
    <property type="entry name" value="Metallo-hydrolase/oxidoreductase"/>
    <property type="match status" value="1"/>
</dbReference>
<gene>
    <name evidence="2" type="ORF">NCTC10485_00235</name>
</gene>
<dbReference type="Gene3D" id="3.60.15.10">
    <property type="entry name" value="Ribonuclease Z/Hydroxyacylglutathione hydrolase-like"/>
    <property type="match status" value="1"/>
</dbReference>
<protein>
    <submittedName>
        <fullName evidence="2">Metallo-beta-lactamase superfamily enzyme</fullName>
    </submittedName>
</protein>
<feature type="domain" description="Metallo-beta-lactamase" evidence="1">
    <location>
        <begin position="21"/>
        <end position="188"/>
    </location>
</feature>
<dbReference type="SMART" id="SM00849">
    <property type="entry name" value="Lactamase_B"/>
    <property type="match status" value="1"/>
</dbReference>
<dbReference type="Pfam" id="PF00753">
    <property type="entry name" value="Lactamase_B"/>
    <property type="match status" value="1"/>
</dbReference>
<dbReference type="InterPro" id="IPR036866">
    <property type="entry name" value="RibonucZ/Hydroxyglut_hydro"/>
</dbReference>
<reference evidence="2 3" key="1">
    <citation type="submission" date="2018-12" db="EMBL/GenBank/DDBJ databases">
        <authorList>
            <consortium name="Pathogen Informatics"/>
        </authorList>
    </citation>
    <scope>NUCLEOTIDE SEQUENCE [LARGE SCALE GENOMIC DNA]</scope>
    <source>
        <strain evidence="2 3">NCTC10485</strain>
    </source>
</reference>
<accession>A0A448HX22</accession>
<dbReference type="AlphaFoldDB" id="A0A448HX22"/>
<sequence length="218" mass="23029">MRQLRPDLWETRADAPFPGLTTHAYLWTGGAAGNVLFYSLLTDADFEALDDLAGLGGLAHQYLSHRDEAGPMLATIARRFGPRLHAPAAEIADIAEHARVDVPLTARHTDDNGIEVIPTPGHSPGSTSYLVPGADGARYLFTGDTVILGDDGRWFAGYIPPMSQAEPLAASLRLLATLTPDMVISSAFAGEAGAHELGDRSWADCVGEALAGLEARAG</sequence>
<dbReference type="EMBL" id="LR134355">
    <property type="protein sequence ID" value="VEG44642.1"/>
    <property type="molecule type" value="Genomic_DNA"/>
</dbReference>
<dbReference type="OrthoDB" id="9802991at2"/>
<evidence type="ECO:0000313" key="2">
    <source>
        <dbReference type="EMBL" id="VEG44642.1"/>
    </source>
</evidence>